<protein>
    <submittedName>
        <fullName evidence="3">Uncharacterized protein</fullName>
    </submittedName>
</protein>
<dbReference type="Pfam" id="PF03350">
    <property type="entry name" value="UPF0114"/>
    <property type="match status" value="1"/>
</dbReference>
<organism evidence="3">
    <name type="scientific">Picea sitchensis</name>
    <name type="common">Sitka spruce</name>
    <name type="synonym">Pinus sitchensis</name>
    <dbReference type="NCBI Taxonomy" id="3332"/>
    <lineage>
        <taxon>Eukaryota</taxon>
        <taxon>Viridiplantae</taxon>
        <taxon>Streptophyta</taxon>
        <taxon>Embryophyta</taxon>
        <taxon>Tracheophyta</taxon>
        <taxon>Spermatophyta</taxon>
        <taxon>Pinopsida</taxon>
        <taxon>Pinidae</taxon>
        <taxon>Conifers I</taxon>
        <taxon>Pinales</taxon>
        <taxon>Pinaceae</taxon>
        <taxon>Picea</taxon>
    </lineage>
</organism>
<sequence>MAVMGLVSMNPFSTNIELCFKSPYNPITPRKPPGVHLISFGGGSHGTGSLMGSGKIMGRLRIDQNTCKNGSLRNGGYLGFVNSGSRHENFKAGAKTALSPSVDTSAELNSNNGAPVQDERLPTTSERVEEFIEKAIFNCRFLTLMAVAGSLAGSMLCFLKGCAFVFDSFKEYFQSYIYHHGSGKVILLLVEAVDVYLMGTVMLIFGMGLYELFVNSLEIPDRNSTQQTSRATVCGSNLFGLFRLQERPKWLEIQSLDELKTKLGHVIVMVLLVGMFEKSKKVPIHSGVDLLCFSGSVLLSSGSLFLLSKLNAGK</sequence>
<reference evidence="3" key="1">
    <citation type="journal article" date="2008" name="BMC Genomics">
        <title>A conifer genomics resource of 200,000 spruce (Picea spp.) ESTs and 6,464 high-quality, sequence-finished full-length cDNAs for Sitka spruce (Picea sitchensis).</title>
        <authorList>
            <person name="Ralph S.G."/>
            <person name="Chun H.J."/>
            <person name="Kolosova N."/>
            <person name="Cooper D."/>
            <person name="Oddy C."/>
            <person name="Ritland C.E."/>
            <person name="Kirkpatrick R."/>
            <person name="Moore R."/>
            <person name="Barber S."/>
            <person name="Holt R.A."/>
            <person name="Jones S.J."/>
            <person name="Marra M.A."/>
            <person name="Douglas C.J."/>
            <person name="Ritland K."/>
            <person name="Bohlmann J."/>
        </authorList>
    </citation>
    <scope>NUCLEOTIDE SEQUENCE</scope>
    <source>
        <tissue evidence="3">Green portion of the leader tissue</tissue>
    </source>
</reference>
<keyword evidence="2" id="KW-1133">Transmembrane helix</keyword>
<dbReference type="EMBL" id="EF085732">
    <property type="protein sequence ID" value="ABK25028.1"/>
    <property type="molecule type" value="mRNA"/>
</dbReference>
<name>A9NWL7_PICSI</name>
<proteinExistence type="evidence at transcript level"/>
<keyword evidence="2" id="KW-0812">Transmembrane</keyword>
<dbReference type="PANTHER" id="PTHR31721:SF4">
    <property type="entry name" value="OS06G0710300 PROTEIN"/>
    <property type="match status" value="1"/>
</dbReference>
<accession>A9NWL7</accession>
<evidence type="ECO:0000256" key="1">
    <source>
        <dbReference type="SAM" id="MobiDB-lite"/>
    </source>
</evidence>
<feature type="transmembrane region" description="Helical" evidence="2">
    <location>
        <begin position="186"/>
        <end position="210"/>
    </location>
</feature>
<feature type="compositionally biased region" description="Polar residues" evidence="1">
    <location>
        <begin position="103"/>
        <end position="114"/>
    </location>
</feature>
<keyword evidence="2" id="KW-0472">Membrane</keyword>
<evidence type="ECO:0000256" key="2">
    <source>
        <dbReference type="SAM" id="Phobius"/>
    </source>
</evidence>
<feature type="region of interest" description="Disordered" evidence="1">
    <location>
        <begin position="103"/>
        <end position="122"/>
    </location>
</feature>
<feature type="transmembrane region" description="Helical" evidence="2">
    <location>
        <begin position="141"/>
        <end position="166"/>
    </location>
</feature>
<dbReference type="PANTHER" id="PTHR31721">
    <property type="entry name" value="OS06G0710300 PROTEIN"/>
    <property type="match status" value="1"/>
</dbReference>
<dbReference type="InterPro" id="IPR005134">
    <property type="entry name" value="UPF0114"/>
</dbReference>
<dbReference type="AlphaFoldDB" id="A9NWL7"/>
<evidence type="ECO:0000313" key="3">
    <source>
        <dbReference type="EMBL" id="ABK25028.1"/>
    </source>
</evidence>